<keyword evidence="4" id="KW-0732">Signal</keyword>
<dbReference type="EMBL" id="JACXJA010000006">
    <property type="protein sequence ID" value="MBD2861562.1"/>
    <property type="molecule type" value="Genomic_DNA"/>
</dbReference>
<evidence type="ECO:0000256" key="1">
    <source>
        <dbReference type="ARBA" id="ARBA00004196"/>
    </source>
</evidence>
<reference evidence="5" key="1">
    <citation type="submission" date="2020-09" db="EMBL/GenBank/DDBJ databases">
        <title>A novel bacterium of genus Paenibacillus, isolated from South China Sea.</title>
        <authorList>
            <person name="Huang H."/>
            <person name="Mo K."/>
            <person name="Hu Y."/>
        </authorList>
    </citation>
    <scope>NUCLEOTIDE SEQUENCE</scope>
    <source>
        <strain evidence="5">IB182363</strain>
    </source>
</reference>
<keyword evidence="6" id="KW-1185">Reference proteome</keyword>
<proteinExistence type="inferred from homology"/>
<comment type="subcellular location">
    <subcellularLocation>
        <location evidence="1">Cell envelope</location>
    </subcellularLocation>
</comment>
<sequence length="447" mass="49411">MLKKNAVWFTASITVVSMLTGCAGNGNESAAKPPAEEQVKPVPQEPITLKIASARTKENFEQYIRPVKEKYPNVTLQQMSQYKFNAEVIQSMVAAGDIPDIIDEALTNTPLLLELDLPMDLEPLVKKLKVDMASIDESVLKSVRSYTDNGRLFYMPTNLNPPMVLFYNKDIFDKFGVPYPKDNSTWEELIELAQKVTRTENGVNYRGLTAGTALNRTQTQLSLPFVDRATGKSLVGTNPGWKKLFETWKAIYDIPGNYPQGAHFGKGVDDFLKTKNLAMFPHFLFLAEDAAFAEAVKGGLNWGVTTFPVFKDNPGVGVGGIAGGFMITKASKNPEVAFQVMMALLSDEGQTLLSKQGDITSVTKPEIRGKIFENSTVVKPLVPKETLANILKIQEPAPYARTKHDAVATTIATNYLTQYFTGKLDLNTALRKADEDINKKIEEEGKK</sequence>
<dbReference type="SUPFAM" id="SSF53850">
    <property type="entry name" value="Periplasmic binding protein-like II"/>
    <property type="match status" value="1"/>
</dbReference>
<name>A0A927C7P6_9BACL</name>
<dbReference type="PANTHER" id="PTHR43649">
    <property type="entry name" value="ARABINOSE-BINDING PROTEIN-RELATED"/>
    <property type="match status" value="1"/>
</dbReference>
<protein>
    <submittedName>
        <fullName evidence="5">Extracellular solute-binding protein</fullName>
    </submittedName>
</protein>
<accession>A0A927C7P6</accession>
<gene>
    <name evidence="5" type="ORF">IDH45_06100</name>
</gene>
<dbReference type="Proteomes" id="UP000639396">
    <property type="component" value="Unassembled WGS sequence"/>
</dbReference>
<keyword evidence="3" id="KW-0813">Transport</keyword>
<evidence type="ECO:0000313" key="6">
    <source>
        <dbReference type="Proteomes" id="UP000639396"/>
    </source>
</evidence>
<comment type="caution">
    <text evidence="5">The sequence shown here is derived from an EMBL/GenBank/DDBJ whole genome shotgun (WGS) entry which is preliminary data.</text>
</comment>
<comment type="similarity">
    <text evidence="2">Belongs to the bacterial solute-binding protein 1 family.</text>
</comment>
<dbReference type="PROSITE" id="PS51257">
    <property type="entry name" value="PROKAR_LIPOPROTEIN"/>
    <property type="match status" value="1"/>
</dbReference>
<dbReference type="Gene3D" id="3.40.190.10">
    <property type="entry name" value="Periplasmic binding protein-like II"/>
    <property type="match status" value="1"/>
</dbReference>
<dbReference type="InterPro" id="IPR006059">
    <property type="entry name" value="SBP"/>
</dbReference>
<organism evidence="5 6">
    <name type="scientific">Paenibacillus oceani</name>
    <dbReference type="NCBI Taxonomy" id="2772510"/>
    <lineage>
        <taxon>Bacteria</taxon>
        <taxon>Bacillati</taxon>
        <taxon>Bacillota</taxon>
        <taxon>Bacilli</taxon>
        <taxon>Bacillales</taxon>
        <taxon>Paenibacillaceae</taxon>
        <taxon>Paenibacillus</taxon>
    </lineage>
</organism>
<evidence type="ECO:0000256" key="4">
    <source>
        <dbReference type="ARBA" id="ARBA00022729"/>
    </source>
</evidence>
<dbReference type="GO" id="GO:0030313">
    <property type="term" value="C:cell envelope"/>
    <property type="evidence" value="ECO:0007669"/>
    <property type="project" value="UniProtKB-SubCell"/>
</dbReference>
<dbReference type="InterPro" id="IPR050490">
    <property type="entry name" value="Bact_solute-bd_prot1"/>
</dbReference>
<dbReference type="Pfam" id="PF01547">
    <property type="entry name" value="SBP_bac_1"/>
    <property type="match status" value="1"/>
</dbReference>
<dbReference type="RefSeq" id="WP_190925692.1">
    <property type="nucleotide sequence ID" value="NZ_JACXJA010000006.1"/>
</dbReference>
<evidence type="ECO:0000256" key="3">
    <source>
        <dbReference type="ARBA" id="ARBA00022448"/>
    </source>
</evidence>
<evidence type="ECO:0000256" key="2">
    <source>
        <dbReference type="ARBA" id="ARBA00008520"/>
    </source>
</evidence>
<dbReference type="PANTHER" id="PTHR43649:SF31">
    <property type="entry name" value="SN-GLYCEROL-3-PHOSPHATE-BINDING PERIPLASMIC PROTEIN UGPB"/>
    <property type="match status" value="1"/>
</dbReference>
<evidence type="ECO:0000313" key="5">
    <source>
        <dbReference type="EMBL" id="MBD2861562.1"/>
    </source>
</evidence>
<dbReference type="AlphaFoldDB" id="A0A927C7P6"/>